<evidence type="ECO:0000313" key="2">
    <source>
        <dbReference type="Proteomes" id="UP001307889"/>
    </source>
</evidence>
<accession>A0ABN7B1U7</accession>
<reference evidence="1 2" key="1">
    <citation type="submission" date="2023-09" db="EMBL/GenBank/DDBJ databases">
        <title>Nesidiocoris tenuis whole genome shotgun sequence.</title>
        <authorList>
            <person name="Shibata T."/>
            <person name="Shimoda M."/>
            <person name="Kobayashi T."/>
            <person name="Uehara T."/>
        </authorList>
    </citation>
    <scope>NUCLEOTIDE SEQUENCE [LARGE SCALE GENOMIC DNA]</scope>
    <source>
        <strain evidence="1 2">Japan</strain>
    </source>
</reference>
<gene>
    <name evidence="1" type="ORF">NTJ_10359</name>
</gene>
<sequence length="134" mass="15444">MDFSKASWRSAFVQEAYISTNHGEFWRAIATESSKATGTLVHWELWNVWSWPTRSSWLLPPKDNRKHAVEHVKRRTFAGNQMMALWHQASASKFSAQSFKDATLFLMIDDTRNGLPKTLCQYAVSLELSARTNH</sequence>
<keyword evidence="2" id="KW-1185">Reference proteome</keyword>
<organism evidence="1 2">
    <name type="scientific">Nesidiocoris tenuis</name>
    <dbReference type="NCBI Taxonomy" id="355587"/>
    <lineage>
        <taxon>Eukaryota</taxon>
        <taxon>Metazoa</taxon>
        <taxon>Ecdysozoa</taxon>
        <taxon>Arthropoda</taxon>
        <taxon>Hexapoda</taxon>
        <taxon>Insecta</taxon>
        <taxon>Pterygota</taxon>
        <taxon>Neoptera</taxon>
        <taxon>Paraneoptera</taxon>
        <taxon>Hemiptera</taxon>
        <taxon>Heteroptera</taxon>
        <taxon>Panheteroptera</taxon>
        <taxon>Cimicomorpha</taxon>
        <taxon>Miridae</taxon>
        <taxon>Dicyphina</taxon>
        <taxon>Nesidiocoris</taxon>
    </lineage>
</organism>
<dbReference type="Proteomes" id="UP001307889">
    <property type="component" value="Chromosome 8"/>
</dbReference>
<name>A0ABN7B1U7_9HEMI</name>
<dbReference type="EMBL" id="AP028916">
    <property type="protein sequence ID" value="BES97544.1"/>
    <property type="molecule type" value="Genomic_DNA"/>
</dbReference>
<evidence type="ECO:0000313" key="1">
    <source>
        <dbReference type="EMBL" id="BES97544.1"/>
    </source>
</evidence>
<protein>
    <recommendedName>
        <fullName evidence="3">F5/8 type C domain-containing protein</fullName>
    </recommendedName>
</protein>
<proteinExistence type="predicted"/>
<evidence type="ECO:0008006" key="3">
    <source>
        <dbReference type="Google" id="ProtNLM"/>
    </source>
</evidence>